<comment type="caution">
    <text evidence="3">The sequence shown here is derived from an EMBL/GenBank/DDBJ whole genome shotgun (WGS) entry which is preliminary data.</text>
</comment>
<keyword evidence="3" id="KW-0969">Cilium</keyword>
<dbReference type="Gene3D" id="1.20.58.300">
    <property type="entry name" value="FlgN-like"/>
    <property type="match status" value="1"/>
</dbReference>
<dbReference type="SUPFAM" id="SSF140566">
    <property type="entry name" value="FlgN-like"/>
    <property type="match status" value="1"/>
</dbReference>
<feature type="region of interest" description="Disordered" evidence="2">
    <location>
        <begin position="138"/>
        <end position="160"/>
    </location>
</feature>
<organism evidence="3 4">
    <name type="scientific">Fredinandcohnia salidurans</name>
    <dbReference type="NCBI Taxonomy" id="2595041"/>
    <lineage>
        <taxon>Bacteria</taxon>
        <taxon>Bacillati</taxon>
        <taxon>Bacillota</taxon>
        <taxon>Bacilli</taxon>
        <taxon>Bacillales</taxon>
        <taxon>Bacillaceae</taxon>
        <taxon>Fredinandcohnia</taxon>
    </lineage>
</organism>
<dbReference type="Pfam" id="PF05130">
    <property type="entry name" value="FlgN"/>
    <property type="match status" value="1"/>
</dbReference>
<reference evidence="4" key="1">
    <citation type="journal article" date="2019" name="Int. J. Syst. Evol. Microbiol.">
        <title>The Global Catalogue of Microorganisms (GCM) 10K type strain sequencing project: providing services to taxonomists for standard genome sequencing and annotation.</title>
        <authorList>
            <consortium name="The Broad Institute Genomics Platform"/>
            <consortium name="The Broad Institute Genome Sequencing Center for Infectious Disease"/>
            <person name="Wu L."/>
            <person name="Ma J."/>
        </authorList>
    </citation>
    <scope>NUCLEOTIDE SEQUENCE [LARGE SCALE GENOMIC DNA]</scope>
    <source>
        <strain evidence="4">CCUG 15531</strain>
    </source>
</reference>
<dbReference type="InterPro" id="IPR036679">
    <property type="entry name" value="FlgN-like_sf"/>
</dbReference>
<dbReference type="Proteomes" id="UP001597227">
    <property type="component" value="Unassembled WGS sequence"/>
</dbReference>
<proteinExistence type="predicted"/>
<keyword evidence="4" id="KW-1185">Reference proteome</keyword>
<keyword evidence="3" id="KW-0282">Flagellum</keyword>
<evidence type="ECO:0000256" key="2">
    <source>
        <dbReference type="SAM" id="MobiDB-lite"/>
    </source>
</evidence>
<protein>
    <submittedName>
        <fullName evidence="3">Flagellar protein FlgN</fullName>
    </submittedName>
</protein>
<feature type="compositionally biased region" description="Basic and acidic residues" evidence="2">
    <location>
        <begin position="146"/>
        <end position="160"/>
    </location>
</feature>
<sequence>MSAENLVSTLKKILILHQNLLKLSERKTEILKNGDIDALNEQMKEEQKYILAIRQMENERITIVDNLLGPRVREKTLSKCIEVAGEPIRSELVGLLEELVKVTRDLKVVNELNQQLTHQSLQYVNMSLDMLLPQEQTATYGNPAGTKEKKQTRSMFDSKA</sequence>
<dbReference type="RefSeq" id="WP_388039464.1">
    <property type="nucleotide sequence ID" value="NZ_JBHUEK010000025.1"/>
</dbReference>
<evidence type="ECO:0000256" key="1">
    <source>
        <dbReference type="ARBA" id="ARBA00022795"/>
    </source>
</evidence>
<dbReference type="InterPro" id="IPR007809">
    <property type="entry name" value="FlgN-like"/>
</dbReference>
<keyword evidence="1" id="KW-1005">Bacterial flagellum biogenesis</keyword>
<name>A0ABW4MR21_9BACI</name>
<evidence type="ECO:0000313" key="3">
    <source>
        <dbReference type="EMBL" id="MFD1779993.1"/>
    </source>
</evidence>
<accession>A0ABW4MR21</accession>
<dbReference type="EMBL" id="JBHUEK010000025">
    <property type="protein sequence ID" value="MFD1779993.1"/>
    <property type="molecule type" value="Genomic_DNA"/>
</dbReference>
<keyword evidence="3" id="KW-0966">Cell projection</keyword>
<gene>
    <name evidence="3" type="ORF">ACFSFW_15110</name>
</gene>
<evidence type="ECO:0000313" key="4">
    <source>
        <dbReference type="Proteomes" id="UP001597227"/>
    </source>
</evidence>